<accession>A0A1H6T3T1</accession>
<sequence>MAKYEPVIKRVFEKKAEEYGTEEELPFRRSDIEDAMDELDISVGNVPDIPYAYRSRRPLPDEIAEYGYTAVIIDDTREGSDPTYMFTKQDQLIPVPSDDDVDEIYTTTTAALPKPVRDYIGQDEQGALTQVRYAGLLEDFTGLEAYHLQSHLRMRVNGREAELDDLYVGVDEYEEHHAITVEAKGEGETLNRNQLIRNTRGIENKSDYPNSVETIAVKVDENGYFYLFEFDVYQEDGEDKLSTERVWKYEFEAKSTDSTLNSF</sequence>
<dbReference type="GeneID" id="35001039"/>
<dbReference type="AlphaFoldDB" id="A0A1H6T3T1"/>
<dbReference type="STRING" id="1073996.SAMN05444271_106139"/>
<organism evidence="1 2">
    <name type="scientific">Halohasta litchfieldiae</name>
    <dbReference type="NCBI Taxonomy" id="1073996"/>
    <lineage>
        <taxon>Archaea</taxon>
        <taxon>Methanobacteriati</taxon>
        <taxon>Methanobacteriota</taxon>
        <taxon>Stenosarchaea group</taxon>
        <taxon>Halobacteria</taxon>
        <taxon>Halobacteriales</taxon>
        <taxon>Haloferacaceae</taxon>
        <taxon>Halohasta</taxon>
    </lineage>
</organism>
<dbReference type="OrthoDB" id="350373at2157"/>
<name>A0A1H6T3T1_9EURY</name>
<evidence type="ECO:0000313" key="2">
    <source>
        <dbReference type="Proteomes" id="UP000198888"/>
    </source>
</evidence>
<gene>
    <name evidence="1" type="ORF">SAMN05444271_106139</name>
</gene>
<accession>A0A2H4PY46</accession>
<dbReference type="EMBL" id="FNYR01000006">
    <property type="protein sequence ID" value="SEI72764.1"/>
    <property type="molecule type" value="Genomic_DNA"/>
</dbReference>
<dbReference type="RefSeq" id="WP_089671588.1">
    <property type="nucleotide sequence ID" value="NZ_CP024845.1"/>
</dbReference>
<proteinExistence type="predicted"/>
<protein>
    <submittedName>
        <fullName evidence="1">Uncharacterized protein</fullName>
    </submittedName>
</protein>
<reference evidence="1 2" key="1">
    <citation type="submission" date="2016-10" db="EMBL/GenBank/DDBJ databases">
        <authorList>
            <person name="de Groot N.N."/>
        </authorList>
    </citation>
    <scope>NUCLEOTIDE SEQUENCE [LARGE SCALE GENOMIC DNA]</scope>
    <source>
        <strain evidence="1 2">DSM 22187</strain>
    </source>
</reference>
<dbReference type="KEGG" id="hae:halTADL_0209"/>
<dbReference type="Proteomes" id="UP000198888">
    <property type="component" value="Unassembled WGS sequence"/>
</dbReference>
<evidence type="ECO:0000313" key="1">
    <source>
        <dbReference type="EMBL" id="SEI72764.1"/>
    </source>
</evidence>
<keyword evidence="2" id="KW-1185">Reference proteome</keyword>